<evidence type="ECO:0000313" key="1">
    <source>
        <dbReference type="EMBL" id="QHU15448.1"/>
    </source>
</evidence>
<dbReference type="InterPro" id="IPR043136">
    <property type="entry name" value="B30.2/SPRY_sf"/>
</dbReference>
<proteinExistence type="predicted"/>
<organism evidence="1">
    <name type="scientific">viral metagenome</name>
    <dbReference type="NCBI Taxonomy" id="1070528"/>
    <lineage>
        <taxon>unclassified sequences</taxon>
        <taxon>metagenomes</taxon>
        <taxon>organismal metagenomes</taxon>
    </lineage>
</organism>
<sequence length="252" mass="27807">MKTGLLTMTDDLLIHIASMLTAPTDLVRLQLTCPRFADKVCGSSEMLSIPEEAARLWLEGCTEQERGWAPRRGLESWLRLMHEVGALRLPLAFGRAHAEITLSENGAVATKSRGGWRSAASKAVMRSGRHSAQFTVVKGIYMFFGVIRPGWDVEGGMDPEDVDGHCFYATYSGLRFPGYRDWEGMQAVREQGDRIGMLLDLNQGSMTMYKNDLRMGVMVTEGLSGPLCWAVSLYRSSARIESAAVPAATSEH</sequence>
<dbReference type="CDD" id="cd11709">
    <property type="entry name" value="SPRY"/>
    <property type="match status" value="1"/>
</dbReference>
<protein>
    <recommendedName>
        <fullName evidence="2">B30.2/SPRY domain-containing protein</fullName>
    </recommendedName>
</protein>
<evidence type="ECO:0008006" key="2">
    <source>
        <dbReference type="Google" id="ProtNLM"/>
    </source>
</evidence>
<name>A0A6C0KGI6_9ZZZZ</name>
<dbReference type="EMBL" id="MN740857">
    <property type="protein sequence ID" value="QHU15448.1"/>
    <property type="molecule type" value="Genomic_DNA"/>
</dbReference>
<dbReference type="Gene3D" id="2.60.120.920">
    <property type="match status" value="1"/>
</dbReference>
<dbReference type="SUPFAM" id="SSF49899">
    <property type="entry name" value="Concanavalin A-like lectins/glucanases"/>
    <property type="match status" value="1"/>
</dbReference>
<dbReference type="CDD" id="cd09917">
    <property type="entry name" value="F-box_SF"/>
    <property type="match status" value="1"/>
</dbReference>
<dbReference type="AlphaFoldDB" id="A0A6C0KGI6"/>
<accession>A0A6C0KGI6</accession>
<dbReference type="InterPro" id="IPR013320">
    <property type="entry name" value="ConA-like_dom_sf"/>
</dbReference>
<reference evidence="1" key="1">
    <citation type="journal article" date="2020" name="Nature">
        <title>Giant virus diversity and host interactions through global metagenomics.</title>
        <authorList>
            <person name="Schulz F."/>
            <person name="Roux S."/>
            <person name="Paez-Espino D."/>
            <person name="Jungbluth S."/>
            <person name="Walsh D.A."/>
            <person name="Denef V.J."/>
            <person name="McMahon K.D."/>
            <person name="Konstantinidis K.T."/>
            <person name="Eloe-Fadrosh E.A."/>
            <person name="Kyrpides N.C."/>
            <person name="Woyke T."/>
        </authorList>
    </citation>
    <scope>NUCLEOTIDE SEQUENCE</scope>
    <source>
        <strain evidence="1">GVMAG-S-1103017-68</strain>
    </source>
</reference>